<dbReference type="EMBL" id="CATNWA010004953">
    <property type="protein sequence ID" value="CAI9549049.1"/>
    <property type="molecule type" value="Genomic_DNA"/>
</dbReference>
<gene>
    <name evidence="2" type="ORF">SPARVUS_LOCUS3271053</name>
</gene>
<sequence>QIRGTHHLPGADTDWLLTGNRVQSGHYQTSDHNGRGVVPHIDPLGHRMLSAGKGKNKFPWENQVPGVTDMFPGTHNADQLSSVFDVHHTPIVKTPTAKVRNSSAKQASATFSMQKEPLPAFTGNDDAPVPLKASLV</sequence>
<reference evidence="2" key="1">
    <citation type="submission" date="2023-05" db="EMBL/GenBank/DDBJ databases">
        <authorList>
            <person name="Stuckert A."/>
        </authorList>
    </citation>
    <scope>NUCLEOTIDE SEQUENCE</scope>
</reference>
<protein>
    <recommendedName>
        <fullName evidence="4">Prolactin receptor</fullName>
    </recommendedName>
</protein>
<comment type="caution">
    <text evidence="2">The sequence shown here is derived from an EMBL/GenBank/DDBJ whole genome shotgun (WGS) entry which is preliminary data.</text>
</comment>
<accession>A0ABN9BNA8</accession>
<feature type="non-terminal residue" evidence="2">
    <location>
        <position position="1"/>
    </location>
</feature>
<keyword evidence="3" id="KW-1185">Reference proteome</keyword>
<feature type="non-terminal residue" evidence="2">
    <location>
        <position position="136"/>
    </location>
</feature>
<organism evidence="2 3">
    <name type="scientific">Staurois parvus</name>
    <dbReference type="NCBI Taxonomy" id="386267"/>
    <lineage>
        <taxon>Eukaryota</taxon>
        <taxon>Metazoa</taxon>
        <taxon>Chordata</taxon>
        <taxon>Craniata</taxon>
        <taxon>Vertebrata</taxon>
        <taxon>Euteleostomi</taxon>
        <taxon>Amphibia</taxon>
        <taxon>Batrachia</taxon>
        <taxon>Anura</taxon>
        <taxon>Neobatrachia</taxon>
        <taxon>Ranoidea</taxon>
        <taxon>Ranidae</taxon>
        <taxon>Staurois</taxon>
    </lineage>
</organism>
<dbReference type="Proteomes" id="UP001162483">
    <property type="component" value="Unassembled WGS sequence"/>
</dbReference>
<evidence type="ECO:0000313" key="2">
    <source>
        <dbReference type="EMBL" id="CAI9549049.1"/>
    </source>
</evidence>
<evidence type="ECO:0000313" key="3">
    <source>
        <dbReference type="Proteomes" id="UP001162483"/>
    </source>
</evidence>
<evidence type="ECO:0008006" key="4">
    <source>
        <dbReference type="Google" id="ProtNLM"/>
    </source>
</evidence>
<feature type="region of interest" description="Disordered" evidence="1">
    <location>
        <begin position="117"/>
        <end position="136"/>
    </location>
</feature>
<proteinExistence type="predicted"/>
<evidence type="ECO:0000256" key="1">
    <source>
        <dbReference type="SAM" id="MobiDB-lite"/>
    </source>
</evidence>
<name>A0ABN9BNA8_9NEOB</name>